<protein>
    <recommendedName>
        <fullName evidence="3">Excreted virulence factor EspC (Type VII ESX diderm)</fullName>
    </recommendedName>
</protein>
<dbReference type="EMBL" id="BDCX01000007">
    <property type="protein sequence ID" value="GAT67586.1"/>
    <property type="molecule type" value="Genomic_DNA"/>
</dbReference>
<evidence type="ECO:0000313" key="2">
    <source>
        <dbReference type="Proteomes" id="UP000077701"/>
    </source>
</evidence>
<organism evidence="1 2">
    <name type="scientific">Planomonospora sphaerica</name>
    <dbReference type="NCBI Taxonomy" id="161355"/>
    <lineage>
        <taxon>Bacteria</taxon>
        <taxon>Bacillati</taxon>
        <taxon>Actinomycetota</taxon>
        <taxon>Actinomycetes</taxon>
        <taxon>Streptosporangiales</taxon>
        <taxon>Streptosporangiaceae</taxon>
        <taxon>Planomonospora</taxon>
    </lineage>
</organism>
<dbReference type="OrthoDB" id="3538129at2"/>
<gene>
    <name evidence="1" type="ORF">PS9374_03244</name>
</gene>
<dbReference type="Proteomes" id="UP000077701">
    <property type="component" value="Unassembled WGS sequence"/>
</dbReference>
<reference evidence="1 2" key="1">
    <citation type="journal article" date="2016" name="Genome Announc.">
        <title>Draft Genome Sequence of Planomonospora sphaerica JCM9374, a Rare Actinomycete.</title>
        <authorList>
            <person name="Dohra H."/>
            <person name="Suzuki T."/>
            <person name="Inoue Y."/>
            <person name="Kodani S."/>
        </authorList>
    </citation>
    <scope>NUCLEOTIDE SEQUENCE [LARGE SCALE GENOMIC DNA]</scope>
    <source>
        <strain evidence="1 2">JCM 9374</strain>
    </source>
</reference>
<dbReference type="RefSeq" id="WP_068897639.1">
    <property type="nucleotide sequence ID" value="NZ_BDCX01000007.1"/>
</dbReference>
<accession>A0A161LNR6</accession>
<reference evidence="2" key="2">
    <citation type="submission" date="2016-04" db="EMBL/GenBank/DDBJ databases">
        <title>Planomonospora sphaerica JCM9374 whole genome shotgun sequence.</title>
        <authorList>
            <person name="Suzuki T."/>
            <person name="Dohra H."/>
            <person name="Kodani S."/>
        </authorList>
    </citation>
    <scope>NUCLEOTIDE SEQUENCE [LARGE SCALE GENOMIC DNA]</scope>
    <source>
        <strain evidence="2">JCM 9374</strain>
    </source>
</reference>
<proteinExistence type="predicted"/>
<name>A0A161LNR6_9ACTN</name>
<evidence type="ECO:0000313" key="1">
    <source>
        <dbReference type="EMBL" id="GAT67586.1"/>
    </source>
</evidence>
<dbReference type="STRING" id="161355.PS9374_03244"/>
<sequence>MAPQTPGYEVAAGHLEKFAGTAGDAGAEVQGALDGTPRFEGWNLAPLAGVPLVGLLFVNRLNAVADTWAAGARVLRETLTSDSERLVRVAATYVQVERANAAGGKP</sequence>
<comment type="caution">
    <text evidence="1">The sequence shown here is derived from an EMBL/GenBank/DDBJ whole genome shotgun (WGS) entry which is preliminary data.</text>
</comment>
<keyword evidence="2" id="KW-1185">Reference proteome</keyword>
<evidence type="ECO:0008006" key="3">
    <source>
        <dbReference type="Google" id="ProtNLM"/>
    </source>
</evidence>
<dbReference type="AlphaFoldDB" id="A0A161LNR6"/>